<dbReference type="EMBL" id="JACHIW010000001">
    <property type="protein sequence ID" value="MBB5156494.1"/>
    <property type="molecule type" value="Genomic_DNA"/>
</dbReference>
<proteinExistence type="predicted"/>
<dbReference type="Proteomes" id="UP000584374">
    <property type="component" value="Unassembled WGS sequence"/>
</dbReference>
<sequence length="69" mass="8077">MPSTPNHPRHRQPEHHRPRHCWQALDRVLGDPRRFRRLVVLLLLVTGIVTEPGTLPHLITALVQRTLLR</sequence>
<dbReference type="AlphaFoldDB" id="A0A840Q749"/>
<gene>
    <name evidence="2" type="ORF">BJ970_004028</name>
</gene>
<organism evidence="2 3">
    <name type="scientific">Saccharopolyspora phatthalungensis</name>
    <dbReference type="NCBI Taxonomy" id="664693"/>
    <lineage>
        <taxon>Bacteria</taxon>
        <taxon>Bacillati</taxon>
        <taxon>Actinomycetota</taxon>
        <taxon>Actinomycetes</taxon>
        <taxon>Pseudonocardiales</taxon>
        <taxon>Pseudonocardiaceae</taxon>
        <taxon>Saccharopolyspora</taxon>
    </lineage>
</organism>
<keyword evidence="1" id="KW-0812">Transmembrane</keyword>
<keyword evidence="1" id="KW-1133">Transmembrane helix</keyword>
<dbReference type="RefSeq" id="WP_184727628.1">
    <property type="nucleotide sequence ID" value="NZ_JACHIW010000001.1"/>
</dbReference>
<keyword evidence="3" id="KW-1185">Reference proteome</keyword>
<comment type="caution">
    <text evidence="2">The sequence shown here is derived from an EMBL/GenBank/DDBJ whole genome shotgun (WGS) entry which is preliminary data.</text>
</comment>
<name>A0A840Q749_9PSEU</name>
<evidence type="ECO:0000313" key="3">
    <source>
        <dbReference type="Proteomes" id="UP000584374"/>
    </source>
</evidence>
<protein>
    <submittedName>
        <fullName evidence="2">Uncharacterized protein</fullName>
    </submittedName>
</protein>
<feature type="transmembrane region" description="Helical" evidence="1">
    <location>
        <begin position="38"/>
        <end position="59"/>
    </location>
</feature>
<evidence type="ECO:0000313" key="2">
    <source>
        <dbReference type="EMBL" id="MBB5156494.1"/>
    </source>
</evidence>
<accession>A0A840Q749</accession>
<evidence type="ECO:0000256" key="1">
    <source>
        <dbReference type="SAM" id="Phobius"/>
    </source>
</evidence>
<reference evidence="2 3" key="1">
    <citation type="submission" date="2020-08" db="EMBL/GenBank/DDBJ databases">
        <title>Sequencing the genomes of 1000 actinobacteria strains.</title>
        <authorList>
            <person name="Klenk H.-P."/>
        </authorList>
    </citation>
    <scope>NUCLEOTIDE SEQUENCE [LARGE SCALE GENOMIC DNA]</scope>
    <source>
        <strain evidence="2 3">DSM 45584</strain>
    </source>
</reference>
<keyword evidence="1" id="KW-0472">Membrane</keyword>